<dbReference type="EMBL" id="SWJQ01000152">
    <property type="protein sequence ID" value="TRZ20347.1"/>
    <property type="molecule type" value="Genomic_DNA"/>
</dbReference>
<proteinExistence type="predicted"/>
<evidence type="ECO:0000313" key="2">
    <source>
        <dbReference type="EMBL" id="TRZ20347.1"/>
    </source>
</evidence>
<keyword evidence="1" id="KW-0812">Transmembrane</keyword>
<name>A0A8K1GLT6_9PASS</name>
<keyword evidence="1" id="KW-1133">Transmembrane helix</keyword>
<dbReference type="OrthoDB" id="9219392at2759"/>
<keyword evidence="1" id="KW-0472">Membrane</keyword>
<protein>
    <submittedName>
        <fullName evidence="2">Uncharacterized protein</fullName>
    </submittedName>
</protein>
<organism evidence="2 3">
    <name type="scientific">Zosterops borbonicus</name>
    <dbReference type="NCBI Taxonomy" id="364589"/>
    <lineage>
        <taxon>Eukaryota</taxon>
        <taxon>Metazoa</taxon>
        <taxon>Chordata</taxon>
        <taxon>Craniata</taxon>
        <taxon>Vertebrata</taxon>
        <taxon>Euteleostomi</taxon>
        <taxon>Archelosauria</taxon>
        <taxon>Archosauria</taxon>
        <taxon>Dinosauria</taxon>
        <taxon>Saurischia</taxon>
        <taxon>Theropoda</taxon>
        <taxon>Coelurosauria</taxon>
        <taxon>Aves</taxon>
        <taxon>Neognathae</taxon>
        <taxon>Neoaves</taxon>
        <taxon>Telluraves</taxon>
        <taxon>Australaves</taxon>
        <taxon>Passeriformes</taxon>
        <taxon>Sylvioidea</taxon>
        <taxon>Zosteropidae</taxon>
        <taxon>Zosterops</taxon>
    </lineage>
</organism>
<gene>
    <name evidence="2" type="ORF">HGM15179_006770</name>
</gene>
<evidence type="ECO:0000313" key="3">
    <source>
        <dbReference type="Proteomes" id="UP000796761"/>
    </source>
</evidence>
<evidence type="ECO:0000256" key="1">
    <source>
        <dbReference type="SAM" id="Phobius"/>
    </source>
</evidence>
<dbReference type="Proteomes" id="UP000796761">
    <property type="component" value="Unassembled WGS sequence"/>
</dbReference>
<feature type="transmembrane region" description="Helical" evidence="1">
    <location>
        <begin position="79"/>
        <end position="103"/>
    </location>
</feature>
<accession>A0A8K1GLT6</accession>
<sequence>MLLPRNTGYLCNAQSDETQSLPAMTGTFGNTITGIPLTTPTARDGDDYGLHKSDYAPYESDHFPDMSDHVPAERSLPTVVLAGVSIALVLLFVLIVGIFWYAWKKSQEGSMVLNPIPYGEAGVSLQNPSVPGILQEWPSERAVP</sequence>
<dbReference type="AlphaFoldDB" id="A0A8K1GLT6"/>
<comment type="caution">
    <text evidence="2">The sequence shown here is derived from an EMBL/GenBank/DDBJ whole genome shotgun (WGS) entry which is preliminary data.</text>
</comment>
<keyword evidence="3" id="KW-1185">Reference proteome</keyword>
<reference evidence="2" key="1">
    <citation type="submission" date="2019-04" db="EMBL/GenBank/DDBJ databases">
        <title>Genome assembly of Zosterops borbonicus 15179.</title>
        <authorList>
            <person name="Leroy T."/>
            <person name="Anselmetti Y."/>
            <person name="Tilak M.-K."/>
            <person name="Nabholz B."/>
        </authorList>
    </citation>
    <scope>NUCLEOTIDE SEQUENCE</scope>
    <source>
        <strain evidence="2">HGM_15179</strain>
        <tissue evidence="2">Muscle</tissue>
    </source>
</reference>